<comment type="caution">
    <text evidence="1">The sequence shown here is derived from an EMBL/GenBank/DDBJ whole genome shotgun (WGS) entry which is preliminary data.</text>
</comment>
<proteinExistence type="predicted"/>
<accession>A0A9W9T794</accession>
<dbReference type="RefSeq" id="XP_058310363.1">
    <property type="nucleotide sequence ID" value="XM_058450901.1"/>
</dbReference>
<evidence type="ECO:0000313" key="1">
    <source>
        <dbReference type="EMBL" id="KAJ5212193.1"/>
    </source>
</evidence>
<keyword evidence="2" id="KW-1185">Reference proteome</keyword>
<dbReference type="EMBL" id="JAPQKR010000008">
    <property type="protein sequence ID" value="KAJ5212193.1"/>
    <property type="molecule type" value="Genomic_DNA"/>
</dbReference>
<sequence>MLIQTHLADLKATVHAFAVMVSQTGFGKADGTYLSQQAKGFETELNVLAEKIQKISHTGIM</sequence>
<dbReference type="OrthoDB" id="4330117at2759"/>
<name>A0A9W9T794_9EURO</name>
<dbReference type="Proteomes" id="UP001150904">
    <property type="component" value="Unassembled WGS sequence"/>
</dbReference>
<reference evidence="1" key="2">
    <citation type="journal article" date="2023" name="IMA Fungus">
        <title>Comparative genomic study of the Penicillium genus elucidates a diverse pangenome and 15 lateral gene transfer events.</title>
        <authorList>
            <person name="Petersen C."/>
            <person name="Sorensen T."/>
            <person name="Nielsen M.R."/>
            <person name="Sondergaard T.E."/>
            <person name="Sorensen J.L."/>
            <person name="Fitzpatrick D.A."/>
            <person name="Frisvad J.C."/>
            <person name="Nielsen K.L."/>
        </authorList>
    </citation>
    <scope>NUCLEOTIDE SEQUENCE</scope>
    <source>
        <strain evidence="1">IBT 15544</strain>
    </source>
</reference>
<reference evidence="1" key="1">
    <citation type="submission" date="2022-12" db="EMBL/GenBank/DDBJ databases">
        <authorList>
            <person name="Petersen C."/>
        </authorList>
    </citation>
    <scope>NUCLEOTIDE SEQUENCE</scope>
    <source>
        <strain evidence="1">IBT 15544</strain>
    </source>
</reference>
<evidence type="ECO:0000313" key="2">
    <source>
        <dbReference type="Proteomes" id="UP001150904"/>
    </source>
</evidence>
<organism evidence="1 2">
    <name type="scientific">Penicillium cinerascens</name>
    <dbReference type="NCBI Taxonomy" id="70096"/>
    <lineage>
        <taxon>Eukaryota</taxon>
        <taxon>Fungi</taxon>
        <taxon>Dikarya</taxon>
        <taxon>Ascomycota</taxon>
        <taxon>Pezizomycotina</taxon>
        <taxon>Eurotiomycetes</taxon>
        <taxon>Eurotiomycetidae</taxon>
        <taxon>Eurotiales</taxon>
        <taxon>Aspergillaceae</taxon>
        <taxon>Penicillium</taxon>
    </lineage>
</organism>
<dbReference type="AlphaFoldDB" id="A0A9W9T794"/>
<protein>
    <submittedName>
        <fullName evidence="1">Uncharacterized protein</fullName>
    </submittedName>
</protein>
<gene>
    <name evidence="1" type="ORF">N7498_003839</name>
</gene>
<dbReference type="GeneID" id="83178202"/>